<name>A0A8H6VF05_9PEZI</name>
<keyword evidence="2" id="KW-0812">Transmembrane</keyword>
<accession>A0A8H6VF05</accession>
<dbReference type="Proteomes" id="UP000660729">
    <property type="component" value="Unassembled WGS sequence"/>
</dbReference>
<keyword evidence="2" id="KW-1133">Transmembrane helix</keyword>
<evidence type="ECO:0000256" key="1">
    <source>
        <dbReference type="SAM" id="MobiDB-lite"/>
    </source>
</evidence>
<keyword evidence="2" id="KW-0472">Membrane</keyword>
<proteinExistence type="predicted"/>
<reference evidence="3" key="1">
    <citation type="submission" date="2020-04" db="EMBL/GenBank/DDBJ databases">
        <title>Draft genome resource of the tomato pathogen Pseudocercospora fuligena.</title>
        <authorList>
            <person name="Zaccaron A."/>
        </authorList>
    </citation>
    <scope>NUCLEOTIDE SEQUENCE</scope>
    <source>
        <strain evidence="3">PF001</strain>
    </source>
</reference>
<dbReference type="AlphaFoldDB" id="A0A8H6VF05"/>
<keyword evidence="4" id="KW-1185">Reference proteome</keyword>
<dbReference type="EMBL" id="JABCIY010000216">
    <property type="protein sequence ID" value="KAF7188097.1"/>
    <property type="molecule type" value="Genomic_DNA"/>
</dbReference>
<evidence type="ECO:0000313" key="3">
    <source>
        <dbReference type="EMBL" id="KAF7188097.1"/>
    </source>
</evidence>
<comment type="caution">
    <text evidence="3">The sequence shown here is derived from an EMBL/GenBank/DDBJ whole genome shotgun (WGS) entry which is preliminary data.</text>
</comment>
<gene>
    <name evidence="3" type="ORF">HII31_10571</name>
</gene>
<organism evidence="3 4">
    <name type="scientific">Pseudocercospora fuligena</name>
    <dbReference type="NCBI Taxonomy" id="685502"/>
    <lineage>
        <taxon>Eukaryota</taxon>
        <taxon>Fungi</taxon>
        <taxon>Dikarya</taxon>
        <taxon>Ascomycota</taxon>
        <taxon>Pezizomycotina</taxon>
        <taxon>Dothideomycetes</taxon>
        <taxon>Dothideomycetidae</taxon>
        <taxon>Mycosphaerellales</taxon>
        <taxon>Mycosphaerellaceae</taxon>
        <taxon>Pseudocercospora</taxon>
    </lineage>
</organism>
<feature type="transmembrane region" description="Helical" evidence="2">
    <location>
        <begin position="178"/>
        <end position="199"/>
    </location>
</feature>
<feature type="region of interest" description="Disordered" evidence="1">
    <location>
        <begin position="207"/>
        <end position="270"/>
    </location>
</feature>
<evidence type="ECO:0000256" key="2">
    <source>
        <dbReference type="SAM" id="Phobius"/>
    </source>
</evidence>
<feature type="compositionally biased region" description="Low complexity" evidence="1">
    <location>
        <begin position="213"/>
        <end position="222"/>
    </location>
</feature>
<sequence length="270" mass="28546">MTLSLIILRLTGKAFKSFLWAETVLVRKPDWVLFASLLTGTKVYAYYDKSCEGGVARVNANECVLFDSKPAEAVGISDDLPIRSFRINGGNCKLPSKAVLSTSVDVPAASSTRTADPMNTVISAEDGPSTAAIASQTTLYPGPSSGTSTIRYEEIVPTASSNAAAKDPDSGDSKLSTILAATIIPTGAISALGLLWCFYRRKPSRSRQKEHVSLSTSTSSSTQNAAHTGASACDHSRQHNGNVYHYYGGSGDPSRNESPVSPGQIGSHLR</sequence>
<protein>
    <submittedName>
        <fullName evidence="3">Uncharacterized protein</fullName>
    </submittedName>
</protein>
<evidence type="ECO:0000313" key="4">
    <source>
        <dbReference type="Proteomes" id="UP000660729"/>
    </source>
</evidence>